<dbReference type="EC" id="1.1.5.4" evidence="8"/>
<dbReference type="HAMAP" id="MF_00212">
    <property type="entry name" value="MQO"/>
    <property type="match status" value="1"/>
</dbReference>
<keyword evidence="4 8" id="KW-0816">Tricarboxylic acid cycle</keyword>
<evidence type="ECO:0000256" key="8">
    <source>
        <dbReference type="HAMAP-Rule" id="MF_00212"/>
    </source>
</evidence>
<dbReference type="NCBIfam" id="NF003606">
    <property type="entry name" value="PRK05257.2-1"/>
    <property type="match status" value="1"/>
</dbReference>
<evidence type="ECO:0000256" key="7">
    <source>
        <dbReference type="ARBA" id="ARBA00023002"/>
    </source>
</evidence>
<dbReference type="PANTHER" id="PTHR43104:SF2">
    <property type="entry name" value="L-2-HYDROXYGLUTARATE DEHYDROGENASE, MITOCHONDRIAL"/>
    <property type="match status" value="1"/>
</dbReference>
<gene>
    <name evidence="8" type="primary">mqo</name>
    <name evidence="9" type="ORF">Q75_04360</name>
</gene>
<name>A0A147KAI9_9BACI</name>
<proteinExistence type="inferred from homology"/>
<dbReference type="AlphaFoldDB" id="A0A147KAI9"/>
<evidence type="ECO:0000256" key="5">
    <source>
        <dbReference type="ARBA" id="ARBA00022630"/>
    </source>
</evidence>
<dbReference type="Pfam" id="PF06039">
    <property type="entry name" value="Mqo"/>
    <property type="match status" value="1"/>
</dbReference>
<dbReference type="PANTHER" id="PTHR43104">
    <property type="entry name" value="L-2-HYDROXYGLUTARATE DEHYDROGENASE, MITOCHONDRIAL"/>
    <property type="match status" value="1"/>
</dbReference>
<dbReference type="STRING" id="1150625.Q75_04360"/>
<evidence type="ECO:0000256" key="1">
    <source>
        <dbReference type="ARBA" id="ARBA00001139"/>
    </source>
</evidence>
<dbReference type="NCBIfam" id="NF003608">
    <property type="entry name" value="PRK05257.2-4"/>
    <property type="match status" value="1"/>
</dbReference>
<keyword evidence="5 8" id="KW-0285">Flavoprotein</keyword>
<evidence type="ECO:0000256" key="3">
    <source>
        <dbReference type="ARBA" id="ARBA00005012"/>
    </source>
</evidence>
<dbReference type="OrthoDB" id="9763983at2"/>
<evidence type="ECO:0000256" key="2">
    <source>
        <dbReference type="ARBA" id="ARBA00001974"/>
    </source>
</evidence>
<dbReference type="NCBIfam" id="NF003611">
    <property type="entry name" value="PRK05257.3-2"/>
    <property type="match status" value="1"/>
</dbReference>
<dbReference type="NCBIfam" id="NF009875">
    <property type="entry name" value="PRK13339.1"/>
    <property type="match status" value="1"/>
</dbReference>
<evidence type="ECO:0000256" key="6">
    <source>
        <dbReference type="ARBA" id="ARBA00022827"/>
    </source>
</evidence>
<evidence type="ECO:0000313" key="10">
    <source>
        <dbReference type="Proteomes" id="UP000074108"/>
    </source>
</evidence>
<dbReference type="GO" id="GO:0008924">
    <property type="term" value="F:L-malate dehydrogenase (quinone) activity"/>
    <property type="evidence" value="ECO:0007669"/>
    <property type="project" value="UniProtKB-UniRule"/>
</dbReference>
<evidence type="ECO:0000256" key="4">
    <source>
        <dbReference type="ARBA" id="ARBA00022532"/>
    </source>
</evidence>
<organism evidence="9 10">
    <name type="scientific">Bacillus coahuilensis p1.1.43</name>
    <dbReference type="NCBI Taxonomy" id="1150625"/>
    <lineage>
        <taxon>Bacteria</taxon>
        <taxon>Bacillati</taxon>
        <taxon>Bacillota</taxon>
        <taxon>Bacilli</taxon>
        <taxon>Bacillales</taxon>
        <taxon>Bacillaceae</taxon>
        <taxon>Bacillus</taxon>
    </lineage>
</organism>
<dbReference type="PATRIC" id="fig|1150625.3.peg.911"/>
<dbReference type="SUPFAM" id="SSF51905">
    <property type="entry name" value="FAD/NAD(P)-binding domain"/>
    <property type="match status" value="1"/>
</dbReference>
<comment type="similarity">
    <text evidence="8">Belongs to the MQO family.</text>
</comment>
<dbReference type="InterPro" id="IPR006231">
    <property type="entry name" value="MQO"/>
</dbReference>
<keyword evidence="7 8" id="KW-0560">Oxidoreductase</keyword>
<dbReference type="Proteomes" id="UP000074108">
    <property type="component" value="Unassembled WGS sequence"/>
</dbReference>
<dbReference type="NCBIfam" id="TIGR01320">
    <property type="entry name" value="mal_quin_oxido"/>
    <property type="match status" value="1"/>
</dbReference>
<dbReference type="UniPathway" id="UPA00223">
    <property type="reaction ID" value="UER01008"/>
</dbReference>
<dbReference type="NCBIfam" id="NF003605">
    <property type="entry name" value="PRK05257.1-4"/>
    <property type="match status" value="1"/>
</dbReference>
<dbReference type="NCBIfam" id="NF003603">
    <property type="entry name" value="PRK05257.1-1"/>
    <property type="match status" value="1"/>
</dbReference>
<dbReference type="EMBL" id="LDYG01000020">
    <property type="protein sequence ID" value="KUP07738.1"/>
    <property type="molecule type" value="Genomic_DNA"/>
</dbReference>
<comment type="cofactor">
    <cofactor evidence="2 8">
        <name>FAD</name>
        <dbReference type="ChEBI" id="CHEBI:57692"/>
    </cofactor>
</comment>
<evidence type="ECO:0000313" key="9">
    <source>
        <dbReference type="EMBL" id="KUP07738.1"/>
    </source>
</evidence>
<dbReference type="GO" id="GO:0006099">
    <property type="term" value="P:tricarboxylic acid cycle"/>
    <property type="evidence" value="ECO:0007669"/>
    <property type="project" value="UniProtKB-UniRule"/>
</dbReference>
<sequence length="505" mass="55739">MSSGQGKTDVILIGAGVMSATLGTLLKELVPEWEIKVFEKLGSPGEESSNEWNNAGTGHAALCELNYTPENPDGSVDISKAIGVNEQFQLSRQFWTFLVNKGIIKDPSEFIMPLPHMSMVQGEENIAFLKKRVEALTKNPLFYGMEFSDHPETLKDWIPLIMEGRTSNEPIAATKIDSGTDVNFGALTRMLFDHLQDRDVQVHYNHCVKGMKRTADGSWEVKVEDLGGKNIEYHTAKFVFIGGGGGSLPLLQKTRIQESKQIGGFPVSGLFLVCKNQDVIDKHQAKVYGKAKVGAPPMSVPHLDTRYIDHQKTLLFGPFAGFSPKFLKTGSYFDLIGSVKPNNIFTMLAAGIKNIPLTKYLIQQVLLSKEKRMEELREFIPNAASEDWDIVVAGQRVQVIKDTESGGKGTLQFGTEVVSAEDGSVAALLGASPGASTAVHVMLEVLKQCFPSQMKEWEGKIKEMIPSYGISLSNHPEFFERIHEQTAESLGLMNKQQEVSRVMES</sequence>
<accession>A0A147KAI9</accession>
<dbReference type="InterPro" id="IPR036188">
    <property type="entry name" value="FAD/NAD-bd_sf"/>
</dbReference>
<dbReference type="GO" id="GO:0047545">
    <property type="term" value="F:(S)-2-hydroxyglutarate dehydrogenase activity"/>
    <property type="evidence" value="ECO:0007669"/>
    <property type="project" value="TreeGrafter"/>
</dbReference>
<reference evidence="9 10" key="1">
    <citation type="journal article" date="2016" name="Front. Microbiol.">
        <title>Microevolution Analysis of Bacillus coahuilensis Unveils Differences in Phosphorus Acquisition Strategies and Their Regulation.</title>
        <authorList>
            <person name="Gomez-Lunar Z."/>
            <person name="Hernandez-Gonzalez I."/>
            <person name="Rodriguez-Torres M.D."/>
            <person name="Souza V."/>
            <person name="Olmedo-Alvarez G."/>
        </authorList>
    </citation>
    <scope>NUCLEOTIDE SEQUENCE [LARGE SCALE GENOMIC DNA]</scope>
    <source>
        <strain evidence="10">p1.1.43</strain>
    </source>
</reference>
<comment type="pathway">
    <text evidence="3 8">Carbohydrate metabolism; tricarboxylic acid cycle; oxaloacetate from (S)-malate (quinone route): step 1/1.</text>
</comment>
<comment type="catalytic activity">
    <reaction evidence="1 8">
        <text>(S)-malate + a quinone = a quinol + oxaloacetate</text>
        <dbReference type="Rhea" id="RHEA:46012"/>
        <dbReference type="ChEBI" id="CHEBI:15589"/>
        <dbReference type="ChEBI" id="CHEBI:16452"/>
        <dbReference type="ChEBI" id="CHEBI:24646"/>
        <dbReference type="ChEBI" id="CHEBI:132124"/>
        <dbReference type="EC" id="1.1.5.4"/>
    </reaction>
</comment>
<keyword evidence="10" id="KW-1185">Reference proteome</keyword>
<protein>
    <recommendedName>
        <fullName evidence="8">Probable malate:quinone oxidoreductase</fullName>
        <ecNumber evidence="8">1.1.5.4</ecNumber>
    </recommendedName>
    <alternativeName>
        <fullName evidence="8">MQO</fullName>
    </alternativeName>
    <alternativeName>
        <fullName evidence="8">Malate dehydrogenase [quinone]</fullName>
    </alternativeName>
</protein>
<keyword evidence="6 8" id="KW-0274">FAD</keyword>
<comment type="caution">
    <text evidence="9">The sequence shown here is derived from an EMBL/GenBank/DDBJ whole genome shotgun (WGS) entry which is preliminary data.</text>
</comment>
<dbReference type="NCBIfam" id="NF003604">
    <property type="entry name" value="PRK05257.1-3"/>
    <property type="match status" value="1"/>
</dbReference>